<dbReference type="InterPro" id="IPR037219">
    <property type="entry name" value="Peptidase_M41-like"/>
</dbReference>
<dbReference type="Pfam" id="PF01434">
    <property type="entry name" value="Peptidase_M41"/>
    <property type="match status" value="1"/>
</dbReference>
<dbReference type="Gene3D" id="1.10.8.60">
    <property type="match status" value="1"/>
</dbReference>
<dbReference type="PANTHER" id="PTHR23076:SF97">
    <property type="entry name" value="ATP-DEPENDENT ZINC METALLOPROTEASE YME1L1"/>
    <property type="match status" value="1"/>
</dbReference>
<dbReference type="RefSeq" id="WP_114772502.1">
    <property type="nucleotide sequence ID" value="NZ_QQBB01000012.1"/>
</dbReference>
<dbReference type="InterPro" id="IPR000642">
    <property type="entry name" value="Peptidase_M41"/>
</dbReference>
<accession>A0A370HBU8</accession>
<dbReference type="InterPro" id="IPR003959">
    <property type="entry name" value="ATPase_AAA_core"/>
</dbReference>
<dbReference type="AlphaFoldDB" id="A0A370HBU8"/>
<sequence>MGIRIRTLSSTSTVDDFEVEEDQDGSPDLPAPSGHQSLLAQARSRQRLSLRELLAKPLLRQALEPDLLRRLKRGDSTLALVIAAPSPAWVAPLSEALKDLALQGLQIITPSERLSRPEEQIYRAEEAARALAKGVTIAGVAADPNRELSQVLLAAADATVIVPAPDAALVEQAIRAFSRKGKPVTLLTRDLAGLDWPDYCAAFRPGSTRPAIAARLARAAGARTGVMFVEDAPPLETLTGYGEARTWAEEIVREVEDRRAGHAQVAVLESCLLFGPPGTGKTSIAKALSGKLQLQLVMTSVADWFGASGGHLGAVVKEQQRFFATLRASRPCVAFIDEIDALPSRGSLAGSQHSDFWAPVITGMLLGIDTLRQTCPDVVLIAATNHLDRVDPALRRPGRFDRLIEIAPPDVEGLIGILRAHLNGELADVDLAHVAQLLLGRVGADVVQVVSSARRRARLAGRALTLDYLLAEASPPDPRSLAELKACAIHEAGHAVVAVALGRTLQGVSLQLAGASGGMTRMAHPGFIPTRAVIEDNVVIGLAGRAADVVLGAGASGGAVGDLALATRELSALHASYGLGDRLLHWGNLDDDGALVRVDSGFAHRIEDDLQRLMNRAITLVTQHKAAVLSVAKALVAQRVLSGVQVQALMEAYPPSAAGIADIPASAAETDCADPLDGNFGEITPPG</sequence>
<comment type="caution">
    <text evidence="4">The sequence shown here is derived from an EMBL/GenBank/DDBJ whole genome shotgun (WGS) entry which is preliminary data.</text>
</comment>
<dbReference type="SUPFAM" id="SSF140990">
    <property type="entry name" value="FtsH protease domain-like"/>
    <property type="match status" value="1"/>
</dbReference>
<dbReference type="InterPro" id="IPR003593">
    <property type="entry name" value="AAA+_ATPase"/>
</dbReference>
<dbReference type="GO" id="GO:0005524">
    <property type="term" value="F:ATP binding"/>
    <property type="evidence" value="ECO:0007669"/>
    <property type="project" value="UniProtKB-KW"/>
</dbReference>
<evidence type="ECO:0000259" key="3">
    <source>
        <dbReference type="SMART" id="SM00382"/>
    </source>
</evidence>
<evidence type="ECO:0000313" key="5">
    <source>
        <dbReference type="Proteomes" id="UP000254925"/>
    </source>
</evidence>
<dbReference type="InterPro" id="IPR027417">
    <property type="entry name" value="P-loop_NTPase"/>
</dbReference>
<dbReference type="GO" id="GO:0006508">
    <property type="term" value="P:proteolysis"/>
    <property type="evidence" value="ECO:0007669"/>
    <property type="project" value="UniProtKB-KW"/>
</dbReference>
<dbReference type="GO" id="GO:0004176">
    <property type="term" value="F:ATP-dependent peptidase activity"/>
    <property type="evidence" value="ECO:0007669"/>
    <property type="project" value="InterPro"/>
</dbReference>
<feature type="domain" description="AAA+ ATPase" evidence="3">
    <location>
        <begin position="267"/>
        <end position="410"/>
    </location>
</feature>
<gene>
    <name evidence="4" type="ORF">DES45_11249</name>
</gene>
<reference evidence="4 5" key="1">
    <citation type="submission" date="2018-07" db="EMBL/GenBank/DDBJ databases">
        <title>Genomic Encyclopedia of Type Strains, Phase IV (KMG-IV): sequencing the most valuable type-strain genomes for metagenomic binning, comparative biology and taxonomic classification.</title>
        <authorList>
            <person name="Goeker M."/>
        </authorList>
    </citation>
    <scope>NUCLEOTIDE SEQUENCE [LARGE SCALE GENOMIC DNA]</scope>
    <source>
        <strain evidence="4 5">DSM 14364</strain>
    </source>
</reference>
<evidence type="ECO:0000313" key="4">
    <source>
        <dbReference type="EMBL" id="RDI53845.1"/>
    </source>
</evidence>
<dbReference type="GO" id="GO:0004222">
    <property type="term" value="F:metalloendopeptidase activity"/>
    <property type="evidence" value="ECO:0007669"/>
    <property type="project" value="InterPro"/>
</dbReference>
<feature type="compositionally biased region" description="Acidic residues" evidence="2">
    <location>
        <begin position="15"/>
        <end position="25"/>
    </location>
</feature>
<protein>
    <submittedName>
        <fullName evidence="4">ATP-dependent Zn protease</fullName>
    </submittedName>
</protein>
<dbReference type="Gene3D" id="1.20.58.760">
    <property type="entry name" value="Peptidase M41"/>
    <property type="match status" value="1"/>
</dbReference>
<evidence type="ECO:0000256" key="2">
    <source>
        <dbReference type="SAM" id="MobiDB-lite"/>
    </source>
</evidence>
<dbReference type="SMART" id="SM00382">
    <property type="entry name" value="AAA"/>
    <property type="match status" value="1"/>
</dbReference>
<feature type="region of interest" description="Disordered" evidence="2">
    <location>
        <begin position="14"/>
        <end position="35"/>
    </location>
</feature>
<keyword evidence="1" id="KW-0547">Nucleotide-binding</keyword>
<dbReference type="EMBL" id="QQBB01000012">
    <property type="protein sequence ID" value="RDI53845.1"/>
    <property type="molecule type" value="Genomic_DNA"/>
</dbReference>
<dbReference type="InterPro" id="IPR003960">
    <property type="entry name" value="ATPase_AAA_CS"/>
</dbReference>
<dbReference type="SUPFAM" id="SSF52540">
    <property type="entry name" value="P-loop containing nucleoside triphosphate hydrolases"/>
    <property type="match status" value="1"/>
</dbReference>
<keyword evidence="5" id="KW-1185">Reference proteome</keyword>
<dbReference type="OrthoDB" id="9809379at2"/>
<dbReference type="Pfam" id="PF00004">
    <property type="entry name" value="AAA"/>
    <property type="match status" value="1"/>
</dbReference>
<organism evidence="4 5">
    <name type="scientific">Microvirga subterranea</name>
    <dbReference type="NCBI Taxonomy" id="186651"/>
    <lineage>
        <taxon>Bacteria</taxon>
        <taxon>Pseudomonadati</taxon>
        <taxon>Pseudomonadota</taxon>
        <taxon>Alphaproteobacteria</taxon>
        <taxon>Hyphomicrobiales</taxon>
        <taxon>Methylobacteriaceae</taxon>
        <taxon>Microvirga</taxon>
    </lineage>
</organism>
<dbReference type="GO" id="GO:0030163">
    <property type="term" value="P:protein catabolic process"/>
    <property type="evidence" value="ECO:0007669"/>
    <property type="project" value="TreeGrafter"/>
</dbReference>
<dbReference type="GO" id="GO:0016887">
    <property type="term" value="F:ATP hydrolysis activity"/>
    <property type="evidence" value="ECO:0007669"/>
    <property type="project" value="InterPro"/>
</dbReference>
<proteinExistence type="inferred from homology"/>
<evidence type="ECO:0000256" key="1">
    <source>
        <dbReference type="RuleBase" id="RU003651"/>
    </source>
</evidence>
<keyword evidence="1" id="KW-0067">ATP-binding</keyword>
<dbReference type="Proteomes" id="UP000254925">
    <property type="component" value="Unassembled WGS sequence"/>
</dbReference>
<name>A0A370HBU8_9HYPH</name>
<dbReference type="PROSITE" id="PS00674">
    <property type="entry name" value="AAA"/>
    <property type="match status" value="1"/>
</dbReference>
<keyword evidence="4" id="KW-0645">Protease</keyword>
<comment type="similarity">
    <text evidence="1">Belongs to the AAA ATPase family.</text>
</comment>
<keyword evidence="4" id="KW-0378">Hydrolase</keyword>
<dbReference type="Gene3D" id="3.40.50.300">
    <property type="entry name" value="P-loop containing nucleotide triphosphate hydrolases"/>
    <property type="match status" value="1"/>
</dbReference>
<dbReference type="CDD" id="cd19481">
    <property type="entry name" value="RecA-like_protease"/>
    <property type="match status" value="1"/>
</dbReference>
<dbReference type="PANTHER" id="PTHR23076">
    <property type="entry name" value="METALLOPROTEASE M41 FTSH"/>
    <property type="match status" value="1"/>
</dbReference>
<dbReference type="GO" id="GO:0005886">
    <property type="term" value="C:plasma membrane"/>
    <property type="evidence" value="ECO:0007669"/>
    <property type="project" value="TreeGrafter"/>
</dbReference>